<dbReference type="FunFam" id="1.10.10.10:FF:000214">
    <property type="entry name" value="Methylated-DNA--protein-cysteine methyltransferase"/>
    <property type="match status" value="1"/>
</dbReference>
<dbReference type="Pfam" id="PF01035">
    <property type="entry name" value="DNA_binding_1"/>
    <property type="match status" value="1"/>
</dbReference>
<dbReference type="InterPro" id="IPR018060">
    <property type="entry name" value="HTH_AraC"/>
</dbReference>
<keyword evidence="12" id="KW-0804">Transcription</keyword>
<feature type="domain" description="HTH araC/xylS-type" evidence="17">
    <location>
        <begin position="88"/>
        <end position="188"/>
    </location>
</feature>
<gene>
    <name evidence="18" type="ORF">CVT23_08470</name>
</gene>
<dbReference type="InterPro" id="IPR009057">
    <property type="entry name" value="Homeodomain-like_sf"/>
</dbReference>
<dbReference type="GO" id="GO:0003908">
    <property type="term" value="F:methylated-DNA-[protein]-cysteine S-methyltransferase activity"/>
    <property type="evidence" value="ECO:0007669"/>
    <property type="project" value="UniProtKB-EC"/>
</dbReference>
<keyword evidence="13" id="KW-0234">DNA repair</keyword>
<dbReference type="Gene3D" id="1.10.10.60">
    <property type="entry name" value="Homeodomain-like"/>
    <property type="match status" value="1"/>
</dbReference>
<evidence type="ECO:0000256" key="14">
    <source>
        <dbReference type="ARBA" id="ARBA00049348"/>
    </source>
</evidence>
<dbReference type="Pfam" id="PF02805">
    <property type="entry name" value="Ada_Zn_binding"/>
    <property type="match status" value="1"/>
</dbReference>
<dbReference type="AlphaFoldDB" id="A0A2M9G277"/>
<dbReference type="GO" id="GO:0043565">
    <property type="term" value="F:sequence-specific DNA binding"/>
    <property type="evidence" value="ECO:0007669"/>
    <property type="project" value="InterPro"/>
</dbReference>
<dbReference type="Gene3D" id="3.30.160.70">
    <property type="entry name" value="Methylated DNA-protein cysteine methyltransferase domain"/>
    <property type="match status" value="1"/>
</dbReference>
<evidence type="ECO:0000256" key="2">
    <source>
        <dbReference type="ARBA" id="ARBA00008711"/>
    </source>
</evidence>
<dbReference type="InterPro" id="IPR014048">
    <property type="entry name" value="MethylDNA_cys_MeTrfase_DNA-bd"/>
</dbReference>
<dbReference type="EMBL" id="PHIG01000031">
    <property type="protein sequence ID" value="PJK29805.1"/>
    <property type="molecule type" value="Genomic_DNA"/>
</dbReference>
<sequence>MIEERTMTEQNFWTAVETRDATFDGHFVLGVKTTGIYCRPSCPARTPKRENVMFFDVPAAAEQAGFRPCKRCHPQRQHLADPMMAAIEDAARGIERSLTEAGAVPSLSALAERAGFNAHHFQKAFKRAVGLSPRQYAEARRVALLKSGLRAENGVADAIYGAGYGSPSRVYENADRTLGMAPGVYARGAPGVRMAYGFAASRLGLVLAAATEKGVSAVYLGDDPARLAGELREEYPNAELAEDGAALSESLAALTAYLDSDGPHPALPLDVRATAFQWRVWQALMDIPYGETRTYAEIAEAIGKPKAVRAVGSACGRNPVSLAIPCHRAVGSDGKLHGYRWGLERKQALLEMERRD</sequence>
<comment type="catalytic activity">
    <reaction evidence="1">
        <text>a 4-O-methyl-thymidine in DNA + L-cysteinyl-[protein] = a thymidine in DNA + S-methyl-L-cysteinyl-[protein]</text>
        <dbReference type="Rhea" id="RHEA:53428"/>
        <dbReference type="Rhea" id="RHEA-COMP:10131"/>
        <dbReference type="Rhea" id="RHEA-COMP:10132"/>
        <dbReference type="Rhea" id="RHEA-COMP:13555"/>
        <dbReference type="Rhea" id="RHEA-COMP:13556"/>
        <dbReference type="ChEBI" id="CHEBI:29950"/>
        <dbReference type="ChEBI" id="CHEBI:82612"/>
        <dbReference type="ChEBI" id="CHEBI:137386"/>
        <dbReference type="ChEBI" id="CHEBI:137387"/>
        <dbReference type="EC" id="2.1.1.63"/>
    </reaction>
</comment>
<dbReference type="PIRSF" id="PIRSF000409">
    <property type="entry name" value="Ada"/>
    <property type="match status" value="1"/>
</dbReference>
<accession>A0A2M9G277</accession>
<dbReference type="InterPro" id="IPR035451">
    <property type="entry name" value="Ada-like_dom_sf"/>
</dbReference>
<dbReference type="SUPFAM" id="SSF46689">
    <property type="entry name" value="Homeodomain-like"/>
    <property type="match status" value="1"/>
</dbReference>
<organism evidence="18 19">
    <name type="scientific">Minwuia thermotolerans</name>
    <dbReference type="NCBI Taxonomy" id="2056226"/>
    <lineage>
        <taxon>Bacteria</taxon>
        <taxon>Pseudomonadati</taxon>
        <taxon>Pseudomonadota</taxon>
        <taxon>Alphaproteobacteria</taxon>
        <taxon>Minwuiales</taxon>
        <taxon>Minwuiaceae</taxon>
        <taxon>Minwuia</taxon>
    </lineage>
</organism>
<dbReference type="NCBIfam" id="NF011964">
    <property type="entry name" value="PRK15435.1"/>
    <property type="match status" value="1"/>
</dbReference>
<dbReference type="InterPro" id="IPR004026">
    <property type="entry name" value="Ada_DNA_repair_Zn-bd"/>
</dbReference>
<dbReference type="Gene3D" id="3.40.10.10">
    <property type="entry name" value="DNA Methylphosphotriester Repair Domain"/>
    <property type="match status" value="1"/>
</dbReference>
<proteinExistence type="inferred from homology"/>
<keyword evidence="11" id="KW-0010">Activator</keyword>
<evidence type="ECO:0000256" key="5">
    <source>
        <dbReference type="ARBA" id="ARBA00022679"/>
    </source>
</evidence>
<evidence type="ECO:0000256" key="3">
    <source>
        <dbReference type="ARBA" id="ARBA00011918"/>
    </source>
</evidence>
<dbReference type="Pfam" id="PF12833">
    <property type="entry name" value="HTH_18"/>
    <property type="match status" value="1"/>
</dbReference>
<comment type="caution">
    <text evidence="18">The sequence shown here is derived from an EMBL/GenBank/DDBJ whole genome shotgun (WGS) entry which is preliminary data.</text>
</comment>
<dbReference type="FunFam" id="3.40.10.10:FF:000001">
    <property type="entry name" value="DNA-3-methyladenine glycosylase 2"/>
    <property type="match status" value="1"/>
</dbReference>
<keyword evidence="6 16" id="KW-0479">Metal-binding</keyword>
<keyword evidence="8 16" id="KW-0862">Zinc</keyword>
<feature type="binding site" evidence="16">
    <location>
        <position position="38"/>
    </location>
    <ligand>
        <name>Zn(2+)</name>
        <dbReference type="ChEBI" id="CHEBI:29105"/>
    </ligand>
</feature>
<dbReference type="PANTHER" id="PTHR10815">
    <property type="entry name" value="METHYLATED-DNA--PROTEIN-CYSTEINE METHYLTRANSFERASE"/>
    <property type="match status" value="1"/>
</dbReference>
<dbReference type="SUPFAM" id="SSF53155">
    <property type="entry name" value="Methylated DNA-protein cysteine methyltransferase domain"/>
    <property type="match status" value="1"/>
</dbReference>
<evidence type="ECO:0000313" key="18">
    <source>
        <dbReference type="EMBL" id="PJK29805.1"/>
    </source>
</evidence>
<dbReference type="PANTHER" id="PTHR10815:SF5">
    <property type="entry name" value="METHYLATED-DNA--PROTEIN-CYSTEINE METHYLTRANSFERASE"/>
    <property type="match status" value="1"/>
</dbReference>
<feature type="binding site" evidence="16">
    <location>
        <position position="69"/>
    </location>
    <ligand>
        <name>Zn(2+)</name>
        <dbReference type="ChEBI" id="CHEBI:29105"/>
    </ligand>
</feature>
<evidence type="ECO:0000256" key="10">
    <source>
        <dbReference type="ARBA" id="ARBA00023125"/>
    </source>
</evidence>
<evidence type="ECO:0000256" key="6">
    <source>
        <dbReference type="ARBA" id="ARBA00022723"/>
    </source>
</evidence>
<dbReference type="EC" id="2.1.1.63" evidence="3"/>
<dbReference type="RefSeq" id="WP_109793082.1">
    <property type="nucleotide sequence ID" value="NZ_PHIG01000031.1"/>
</dbReference>
<dbReference type="Gene3D" id="1.10.10.10">
    <property type="entry name" value="Winged helix-like DNA-binding domain superfamily/Winged helix DNA-binding domain"/>
    <property type="match status" value="1"/>
</dbReference>
<dbReference type="InterPro" id="IPR016221">
    <property type="entry name" value="Bifunct_regulatory_prot_Ada"/>
</dbReference>
<evidence type="ECO:0000313" key="19">
    <source>
        <dbReference type="Proteomes" id="UP000229498"/>
    </source>
</evidence>
<dbReference type="SUPFAM" id="SSF46767">
    <property type="entry name" value="Methylated DNA-protein cysteine methyltransferase, C-terminal domain"/>
    <property type="match status" value="1"/>
</dbReference>
<keyword evidence="7" id="KW-0227">DNA damage</keyword>
<dbReference type="InterPro" id="IPR036631">
    <property type="entry name" value="MGMT_N_sf"/>
</dbReference>
<evidence type="ECO:0000256" key="15">
    <source>
        <dbReference type="PIRSR" id="PIRSR000409-1"/>
    </source>
</evidence>
<evidence type="ECO:0000256" key="7">
    <source>
        <dbReference type="ARBA" id="ARBA00022763"/>
    </source>
</evidence>
<evidence type="ECO:0000256" key="11">
    <source>
        <dbReference type="ARBA" id="ARBA00023159"/>
    </source>
</evidence>
<comment type="similarity">
    <text evidence="2">Belongs to the MGMT family.</text>
</comment>
<evidence type="ECO:0000259" key="17">
    <source>
        <dbReference type="PROSITE" id="PS01124"/>
    </source>
</evidence>
<evidence type="ECO:0000256" key="4">
    <source>
        <dbReference type="ARBA" id="ARBA00022603"/>
    </source>
</evidence>
<reference evidence="18 19" key="1">
    <citation type="submission" date="2017-11" db="EMBL/GenBank/DDBJ databases">
        <title>Draft genome sequence of Rhizobiales bacterium SY3-13.</title>
        <authorList>
            <person name="Sun C."/>
        </authorList>
    </citation>
    <scope>NUCLEOTIDE SEQUENCE [LARGE SCALE GENOMIC DNA]</scope>
    <source>
        <strain evidence="18 19">SY3-13</strain>
    </source>
</reference>
<dbReference type="GO" id="GO:0032259">
    <property type="term" value="P:methylation"/>
    <property type="evidence" value="ECO:0007669"/>
    <property type="project" value="UniProtKB-KW"/>
</dbReference>
<dbReference type="SUPFAM" id="SSF57884">
    <property type="entry name" value="Ada DNA repair protein, N-terminal domain (N-Ada 10)"/>
    <property type="match status" value="1"/>
</dbReference>
<keyword evidence="5 18" id="KW-0808">Transferase</keyword>
<keyword evidence="4 18" id="KW-0489">Methyltransferase</keyword>
<evidence type="ECO:0000256" key="16">
    <source>
        <dbReference type="PIRSR" id="PIRSR000409-3"/>
    </source>
</evidence>
<evidence type="ECO:0000256" key="8">
    <source>
        <dbReference type="ARBA" id="ARBA00022833"/>
    </source>
</evidence>
<dbReference type="GO" id="GO:0006307">
    <property type="term" value="P:DNA alkylation repair"/>
    <property type="evidence" value="ECO:0007669"/>
    <property type="project" value="UniProtKB-ARBA"/>
</dbReference>
<dbReference type="Proteomes" id="UP000229498">
    <property type="component" value="Unassembled WGS sequence"/>
</dbReference>
<feature type="binding site" evidence="16">
    <location>
        <position position="42"/>
    </location>
    <ligand>
        <name>Zn(2+)</name>
        <dbReference type="ChEBI" id="CHEBI:29105"/>
    </ligand>
</feature>
<dbReference type="NCBIfam" id="TIGR00589">
    <property type="entry name" value="ogt"/>
    <property type="match status" value="1"/>
</dbReference>
<dbReference type="SMART" id="SM00342">
    <property type="entry name" value="HTH_ARAC"/>
    <property type="match status" value="1"/>
</dbReference>
<keyword evidence="9" id="KW-0805">Transcription regulation</keyword>
<dbReference type="PROSITE" id="PS01124">
    <property type="entry name" value="HTH_ARAC_FAMILY_2"/>
    <property type="match status" value="1"/>
</dbReference>
<evidence type="ECO:0000256" key="12">
    <source>
        <dbReference type="ARBA" id="ARBA00023163"/>
    </source>
</evidence>
<dbReference type="OrthoDB" id="9802228at2"/>
<evidence type="ECO:0000256" key="1">
    <source>
        <dbReference type="ARBA" id="ARBA00001286"/>
    </source>
</evidence>
<comment type="cofactor">
    <cofactor evidence="16">
        <name>Zn(2+)</name>
        <dbReference type="ChEBI" id="CHEBI:29105"/>
    </cofactor>
    <text evidence="16">Binds 1 zinc ion per subunit.</text>
</comment>
<evidence type="ECO:0000256" key="9">
    <source>
        <dbReference type="ARBA" id="ARBA00023015"/>
    </source>
</evidence>
<dbReference type="GO" id="GO:0003700">
    <property type="term" value="F:DNA-binding transcription factor activity"/>
    <property type="evidence" value="ECO:0007669"/>
    <property type="project" value="InterPro"/>
</dbReference>
<feature type="active site" description="Nucleophile; methyl group acceptor from methylphosphotriester" evidence="15">
    <location>
        <position position="38"/>
    </location>
</feature>
<evidence type="ECO:0000256" key="13">
    <source>
        <dbReference type="ARBA" id="ARBA00023204"/>
    </source>
</evidence>
<protein>
    <recommendedName>
        <fullName evidence="3">methylated-DNA--[protein]-cysteine S-methyltransferase</fullName>
        <ecNumber evidence="3">2.1.1.63</ecNumber>
    </recommendedName>
</protein>
<keyword evidence="10 18" id="KW-0238">DNA-binding</keyword>
<feature type="binding site" evidence="16">
    <location>
        <position position="72"/>
    </location>
    <ligand>
        <name>Zn(2+)</name>
        <dbReference type="ChEBI" id="CHEBI:29105"/>
    </ligand>
</feature>
<dbReference type="GO" id="GO:0008270">
    <property type="term" value="F:zinc ion binding"/>
    <property type="evidence" value="ECO:0007669"/>
    <property type="project" value="InterPro"/>
</dbReference>
<dbReference type="InterPro" id="IPR036388">
    <property type="entry name" value="WH-like_DNA-bd_sf"/>
</dbReference>
<dbReference type="CDD" id="cd06445">
    <property type="entry name" value="ATase"/>
    <property type="match status" value="1"/>
</dbReference>
<name>A0A2M9G277_9PROT</name>
<comment type="catalytic activity">
    <reaction evidence="14">
        <text>a 6-O-methyl-2'-deoxyguanosine in DNA + L-cysteinyl-[protein] = S-methyl-L-cysteinyl-[protein] + a 2'-deoxyguanosine in DNA</text>
        <dbReference type="Rhea" id="RHEA:24000"/>
        <dbReference type="Rhea" id="RHEA-COMP:10131"/>
        <dbReference type="Rhea" id="RHEA-COMP:10132"/>
        <dbReference type="Rhea" id="RHEA-COMP:11367"/>
        <dbReference type="Rhea" id="RHEA-COMP:11368"/>
        <dbReference type="ChEBI" id="CHEBI:29950"/>
        <dbReference type="ChEBI" id="CHEBI:82612"/>
        <dbReference type="ChEBI" id="CHEBI:85445"/>
        <dbReference type="ChEBI" id="CHEBI:85448"/>
        <dbReference type="EC" id="2.1.1.63"/>
    </reaction>
</comment>
<feature type="active site" description="Nucleophile; methyl group acceptor from either O6-methylguanine or O4-methylthymine" evidence="15">
    <location>
        <position position="326"/>
    </location>
</feature>
<keyword evidence="19" id="KW-1185">Reference proteome</keyword>
<dbReference type="InterPro" id="IPR036217">
    <property type="entry name" value="MethylDNA_cys_MeTrfase_DNAb"/>
</dbReference>